<evidence type="ECO:0000313" key="4">
    <source>
        <dbReference type="EMBL" id="KAK9037866.1"/>
    </source>
</evidence>
<keyword evidence="5" id="KW-1185">Reference proteome</keyword>
<evidence type="ECO:0000256" key="1">
    <source>
        <dbReference type="PROSITE-ProRule" id="PRU00047"/>
    </source>
</evidence>
<keyword evidence="1" id="KW-0479">Metal-binding</keyword>
<sequence length="303" mass="34215">MPKFCYSCGRMGHPARECGFKDEMYKKSGQYGPWLRAPSSKKSTTSSVTNRNLPAAGVVDGNPTNLGRRVKTKAFEERQMIKATDNPDDLEKIMFDHTRRKFDSSLNPGMSCNLRTNQNLSEEAINAFCLTSYDSKQERSLSQVVPLTKPNMSLSFDYEQTWHDFGPIPLEVLRVVKAWSNQPPPLALGGPWNEELISKGFREGPSKIISKVEKQHKGKDIGSRRLSEIKQAARAKFASENARKFDDETGMLEFGRDLFGKRIINIPTFTSSPSLSLTEIEDIQCDEYVKFSLFANDILQCHS</sequence>
<evidence type="ECO:0000259" key="3">
    <source>
        <dbReference type="PROSITE" id="PS50158"/>
    </source>
</evidence>
<evidence type="ECO:0000256" key="2">
    <source>
        <dbReference type="SAM" id="MobiDB-lite"/>
    </source>
</evidence>
<evidence type="ECO:0000313" key="5">
    <source>
        <dbReference type="Proteomes" id="UP001396334"/>
    </source>
</evidence>
<keyword evidence="1" id="KW-0863">Zinc-finger</keyword>
<comment type="caution">
    <text evidence="4">The sequence shown here is derived from an EMBL/GenBank/DDBJ whole genome shotgun (WGS) entry which is preliminary data.</text>
</comment>
<accession>A0ABR2TKG2</accession>
<feature type="domain" description="CCHC-type" evidence="3">
    <location>
        <begin position="5"/>
        <end position="18"/>
    </location>
</feature>
<keyword evidence="1" id="KW-0862">Zinc</keyword>
<reference evidence="4 5" key="1">
    <citation type="journal article" date="2024" name="G3 (Bethesda)">
        <title>Genome assembly of Hibiscus sabdariffa L. provides insights into metabolisms of medicinal natural products.</title>
        <authorList>
            <person name="Kim T."/>
        </authorList>
    </citation>
    <scope>NUCLEOTIDE SEQUENCE [LARGE SCALE GENOMIC DNA]</scope>
    <source>
        <strain evidence="4">TK-2024</strain>
        <tissue evidence="4">Old leaves</tissue>
    </source>
</reference>
<name>A0ABR2TKG2_9ROSI</name>
<gene>
    <name evidence="4" type="ORF">V6N11_022765</name>
</gene>
<dbReference type="InterPro" id="IPR001878">
    <property type="entry name" value="Znf_CCHC"/>
</dbReference>
<feature type="region of interest" description="Disordered" evidence="2">
    <location>
        <begin position="36"/>
        <end position="65"/>
    </location>
</feature>
<organism evidence="4 5">
    <name type="scientific">Hibiscus sabdariffa</name>
    <name type="common">roselle</name>
    <dbReference type="NCBI Taxonomy" id="183260"/>
    <lineage>
        <taxon>Eukaryota</taxon>
        <taxon>Viridiplantae</taxon>
        <taxon>Streptophyta</taxon>
        <taxon>Embryophyta</taxon>
        <taxon>Tracheophyta</taxon>
        <taxon>Spermatophyta</taxon>
        <taxon>Magnoliopsida</taxon>
        <taxon>eudicotyledons</taxon>
        <taxon>Gunneridae</taxon>
        <taxon>Pentapetalae</taxon>
        <taxon>rosids</taxon>
        <taxon>malvids</taxon>
        <taxon>Malvales</taxon>
        <taxon>Malvaceae</taxon>
        <taxon>Malvoideae</taxon>
        <taxon>Hibiscus</taxon>
    </lineage>
</organism>
<proteinExistence type="predicted"/>
<protein>
    <recommendedName>
        <fullName evidence="3">CCHC-type domain-containing protein</fullName>
    </recommendedName>
</protein>
<dbReference type="EMBL" id="JBBPBN010000005">
    <property type="protein sequence ID" value="KAK9037866.1"/>
    <property type="molecule type" value="Genomic_DNA"/>
</dbReference>
<dbReference type="PROSITE" id="PS50158">
    <property type="entry name" value="ZF_CCHC"/>
    <property type="match status" value="1"/>
</dbReference>
<dbReference type="Proteomes" id="UP001396334">
    <property type="component" value="Unassembled WGS sequence"/>
</dbReference>